<protein>
    <submittedName>
        <fullName evidence="1">Uncharacterized protein</fullName>
    </submittedName>
</protein>
<evidence type="ECO:0000313" key="1">
    <source>
        <dbReference type="EMBL" id="OHT08050.1"/>
    </source>
</evidence>
<sequence>MKKFQGFDTFGELNHGFHEGTSLLIHTKNEQLVIYDFNKLNEIARTTFKQPIVRTLIPVMNKQLSFRGVVVTEDQMAHLIVLKQNALKKSASYDLGQKLTLNFTLLLDAQLHSYVFFENGLIALISQKLCEKKNTLWPPKSMIRIHRLVPYNQFEGEDLLSNNSAGFFSYHYVGDACHITSWIIKFPSKSIINGPFSIQINPNSVFLSPYFFLHGNDVYSVKRLEKIGQLPNAYCCSTYLGDSAIVSDSEGHLYKITHKKIEKLRELSAPPLRLEYNGEKYIYLTANGLINDKLNIGASFPLTDWAGIFVSGGFPRVLPVPLVSAPQPKVSAIKIEEKLVTSNSGGKWTPPHKIVASNSIRVGQYDFFVVATAGTVHILKSHLKNPSILPITEFNWEHPVSAVAINSKLFAVACVEKKIKVQQYSGDEYSFSFESNLCLCLSLSETTLACGFSDGSFILTSLKEKTQLLSVRPFRIPVYGVTHCDEDTTIVQWGNAVGKLSPKTTEWIRLPSFSGSLTSVLGKQGILSLATPTSVDVFSFADQQLMAKIPQRAVGMCVNNRKTYILTIKNEVVVLHYHSSLKIEAQFVVNVDNPYAILASNDIIYILCQKCICLFDKSGKKIEDIELDTNPKYYDLSSKGIYLVMYRSIWFVEKKDSIKKISIDFTNISAFSVADENRFVVAASGKFYFCDNSGSKPSFSALAKYDKPILGIRCYSSLIGGKNDSLFALYNDHTSNKWQIPAPKENK</sequence>
<keyword evidence="2" id="KW-1185">Reference proteome</keyword>
<dbReference type="SUPFAM" id="SSF82171">
    <property type="entry name" value="DPP6 N-terminal domain-like"/>
    <property type="match status" value="1"/>
</dbReference>
<dbReference type="EMBL" id="MLAK01000679">
    <property type="protein sequence ID" value="OHT08050.1"/>
    <property type="molecule type" value="Genomic_DNA"/>
</dbReference>
<dbReference type="GeneID" id="94837943"/>
<gene>
    <name evidence="1" type="ORF">TRFO_23587</name>
</gene>
<reference evidence="1" key="1">
    <citation type="submission" date="2016-10" db="EMBL/GenBank/DDBJ databases">
        <authorList>
            <person name="Benchimol M."/>
            <person name="Almeida L.G."/>
            <person name="Vasconcelos A.T."/>
            <person name="Perreira-Neves A."/>
            <person name="Rosa I.A."/>
            <person name="Tasca T."/>
            <person name="Bogo M.R."/>
            <person name="de Souza W."/>
        </authorList>
    </citation>
    <scope>NUCLEOTIDE SEQUENCE [LARGE SCALE GENOMIC DNA]</scope>
    <source>
        <strain evidence="1">K</strain>
    </source>
</reference>
<dbReference type="Proteomes" id="UP000179807">
    <property type="component" value="Unassembled WGS sequence"/>
</dbReference>
<accession>A0A1J4KAR6</accession>
<dbReference type="AlphaFoldDB" id="A0A1J4KAR6"/>
<name>A0A1J4KAR6_9EUKA</name>
<dbReference type="Gene3D" id="2.130.10.10">
    <property type="entry name" value="YVTN repeat-like/Quinoprotein amine dehydrogenase"/>
    <property type="match status" value="1"/>
</dbReference>
<dbReference type="SUPFAM" id="SSF50978">
    <property type="entry name" value="WD40 repeat-like"/>
    <property type="match status" value="1"/>
</dbReference>
<dbReference type="InterPro" id="IPR036322">
    <property type="entry name" value="WD40_repeat_dom_sf"/>
</dbReference>
<evidence type="ECO:0000313" key="2">
    <source>
        <dbReference type="Proteomes" id="UP000179807"/>
    </source>
</evidence>
<organism evidence="1 2">
    <name type="scientific">Tritrichomonas foetus</name>
    <dbReference type="NCBI Taxonomy" id="1144522"/>
    <lineage>
        <taxon>Eukaryota</taxon>
        <taxon>Metamonada</taxon>
        <taxon>Parabasalia</taxon>
        <taxon>Tritrichomonadida</taxon>
        <taxon>Tritrichomonadidae</taxon>
        <taxon>Tritrichomonas</taxon>
    </lineage>
</organism>
<dbReference type="RefSeq" id="XP_068361186.1">
    <property type="nucleotide sequence ID" value="XM_068503239.1"/>
</dbReference>
<dbReference type="InterPro" id="IPR015943">
    <property type="entry name" value="WD40/YVTN_repeat-like_dom_sf"/>
</dbReference>
<comment type="caution">
    <text evidence="1">The sequence shown here is derived from an EMBL/GenBank/DDBJ whole genome shotgun (WGS) entry which is preliminary data.</text>
</comment>
<proteinExistence type="predicted"/>
<dbReference type="VEuPathDB" id="TrichDB:TRFO_23587"/>